<sequence>MLKTNIHILFILIIIQNANIFQALVSPKNQVSNINNNNQRKLKEQQTLSTIKEELCQLYEEKTSNSLYGEDYIGSSSSNLDKLGFLKDATADKTYLKEYLYEDQDSSKLTKNVILDIIPLIIFLVFSIFGLLSYVIVQFCFLCCPRCICCKKKKTDFYSHYEINCPLMALSTFGFWVIVTSIVGLVKGTNFLNGYYELQCQSATFFYDIDNGIEDEQYYGLQKLSEEASLITEKLQTEIENTFSENDQMETYYDNIDDISQTFNILEGDSYSTYFYTSVGNSDFDVESYFFNQVWASADTSDNRHSHNLRNMVTNFLQDLNNNVESANESGLELKNSDLFNSVTKGIAQIKDLQQEILDFSNQTYDFNSDNEQYFENIDLIVMIYFGVSLGFSVLAMVTACLIRKCKMFKLRICLHCTWVIYGLAMILGFLISITLYTVGNLGLQSCSIIDDIKEEKKLFTDIKDTGFDTDFINTLGVCIEYGTWNGNGEILNEFGLQKNLNNMKQMSSSISESLDLYYDNQDKFTDFSNYINQATSDLDTFINYGYYSASPNVYELNINSQNGISGFANGIINNDCGGSPTYDTFKDGDCAAATYDNIASDIQEVFDTTDNAANTFCGNIHLYYNQGSPYTYTLDEYSSCDSSTDLGKRLVWVKEKNTLAYSKLSDLNDFENNYNSYKTELDAWITDVESLDNQFDSTFQKIENLVDNGANCLFLGKTLFEITDTVCDVQIYDTYVLSIILICHSVGMFFGTDQQQQQIQQQTIKKEEAYKYLLNVVEELLNQTGFPQELNEKYIALKSVTLQKAENYQQNHENTILQTNSKTMKNSQFHQQQSEQKDIENYFNSKYDQFVQNPEQQNQNSFYQSSQINKANQKNPQLTKKFATLGADSIIYQDNQNFDQLEEDEYRFQIQNQNSKQQQVYSSPQFSALNEQKKSKITLTEENHQNSNFEVSPYKKNIVSNFQLQQQNNYLQSINDSINKLCNKCQQWQTSEQKEINQNSNNYNKNQYNHNPNTQSLNLNKNINTNNQPTNNYQSYQNDRYNSIINSNQNPNQQQNKNQNLQHNNYTYGEVADSIEEPINKLQQTQNNKKNQHQLKYDHVYQSQQFQSSQFNIQQKLEQLSKFFSDMVDLVFTQQLFTTEKIKTILKQSQEKEKSFEINFISQNNFDNNNIQSSQNFLKNQLQQHLSNQNKTDFNINQQIDHIRNSLKDLENFITKEELDLEKYVEGHLNNIERCQNLVEITLEKLDYKINSQTFKIHEFNKRILDLDNVENNLRSQLFGIQSKFDPDQIEAFKHQYFTDNLQQSKQQQIDQIQKKLLKMEEIYEQSVNQIQSQNEQQQQNLNLQNQFYLENYDILCKITTGLFEQCIEQYPESYQEFQSLTQQNESNIVQQKLRKEIQEVDIIFTQQNQYFQGQCFYRGTTILQNYKGNQTAIQ</sequence>
<evidence type="ECO:0000256" key="4">
    <source>
        <dbReference type="SAM" id="SignalP"/>
    </source>
</evidence>
<protein>
    <recommendedName>
        <fullName evidence="7">Transmembrane protein</fullName>
    </recommendedName>
</protein>
<feature type="region of interest" description="Disordered" evidence="2">
    <location>
        <begin position="1000"/>
        <end position="1037"/>
    </location>
</feature>
<evidence type="ECO:0000313" key="5">
    <source>
        <dbReference type="EMBL" id="KRX06094.1"/>
    </source>
</evidence>
<name>A0A0V0QV56_PSEPJ</name>
<feature type="signal peptide" evidence="4">
    <location>
        <begin position="1"/>
        <end position="23"/>
    </location>
</feature>
<evidence type="ECO:0000256" key="3">
    <source>
        <dbReference type="SAM" id="Phobius"/>
    </source>
</evidence>
<feature type="transmembrane region" description="Helical" evidence="3">
    <location>
        <begin position="117"/>
        <end position="144"/>
    </location>
</feature>
<feature type="chain" id="PRO_5006867600" description="Transmembrane protein" evidence="4">
    <location>
        <begin position="24"/>
        <end position="1436"/>
    </location>
</feature>
<accession>A0A0V0QV56</accession>
<dbReference type="EMBL" id="LDAU01000101">
    <property type="protein sequence ID" value="KRX06094.1"/>
    <property type="molecule type" value="Genomic_DNA"/>
</dbReference>
<evidence type="ECO:0000256" key="1">
    <source>
        <dbReference type="SAM" id="Coils"/>
    </source>
</evidence>
<keyword evidence="4" id="KW-0732">Signal</keyword>
<organism evidence="5 6">
    <name type="scientific">Pseudocohnilembus persalinus</name>
    <name type="common">Ciliate</name>
    <dbReference type="NCBI Taxonomy" id="266149"/>
    <lineage>
        <taxon>Eukaryota</taxon>
        <taxon>Sar</taxon>
        <taxon>Alveolata</taxon>
        <taxon>Ciliophora</taxon>
        <taxon>Intramacronucleata</taxon>
        <taxon>Oligohymenophorea</taxon>
        <taxon>Scuticociliatia</taxon>
        <taxon>Philasterida</taxon>
        <taxon>Pseudocohnilembidae</taxon>
        <taxon>Pseudocohnilembus</taxon>
    </lineage>
</organism>
<comment type="caution">
    <text evidence="5">The sequence shown here is derived from an EMBL/GenBank/DDBJ whole genome shotgun (WGS) entry which is preliminary data.</text>
</comment>
<feature type="transmembrane region" description="Helical" evidence="3">
    <location>
        <begin position="415"/>
        <end position="439"/>
    </location>
</feature>
<feature type="transmembrane region" description="Helical" evidence="3">
    <location>
        <begin position="380"/>
        <end position="403"/>
    </location>
</feature>
<keyword evidence="3" id="KW-0812">Transmembrane</keyword>
<keyword evidence="6" id="KW-1185">Reference proteome</keyword>
<dbReference type="InParanoid" id="A0A0V0QV56"/>
<dbReference type="Proteomes" id="UP000054937">
    <property type="component" value="Unassembled WGS sequence"/>
</dbReference>
<proteinExistence type="predicted"/>
<feature type="coiled-coil region" evidence="1">
    <location>
        <begin position="1304"/>
        <end position="1342"/>
    </location>
</feature>
<evidence type="ECO:0000256" key="2">
    <source>
        <dbReference type="SAM" id="MobiDB-lite"/>
    </source>
</evidence>
<reference evidence="5 6" key="1">
    <citation type="journal article" date="2015" name="Sci. Rep.">
        <title>Genome of the facultative scuticociliatosis pathogen Pseudocohnilembus persalinus provides insight into its virulence through horizontal gene transfer.</title>
        <authorList>
            <person name="Xiong J."/>
            <person name="Wang G."/>
            <person name="Cheng J."/>
            <person name="Tian M."/>
            <person name="Pan X."/>
            <person name="Warren A."/>
            <person name="Jiang C."/>
            <person name="Yuan D."/>
            <person name="Miao W."/>
        </authorList>
    </citation>
    <scope>NUCLEOTIDE SEQUENCE [LARGE SCALE GENOMIC DNA]</scope>
    <source>
        <strain evidence="5">36N120E</strain>
    </source>
</reference>
<gene>
    <name evidence="5" type="ORF">PPERSA_09706</name>
</gene>
<keyword evidence="3" id="KW-1133">Transmembrane helix</keyword>
<evidence type="ECO:0000313" key="6">
    <source>
        <dbReference type="Proteomes" id="UP000054937"/>
    </source>
</evidence>
<evidence type="ECO:0008006" key="7">
    <source>
        <dbReference type="Google" id="ProtNLM"/>
    </source>
</evidence>
<feature type="transmembrane region" description="Helical" evidence="3">
    <location>
        <begin position="165"/>
        <end position="186"/>
    </location>
</feature>
<keyword evidence="1" id="KW-0175">Coiled coil</keyword>
<keyword evidence="3" id="KW-0472">Membrane</keyword>